<name>A0A5C6G2E8_METRR</name>
<evidence type="ECO:0000313" key="3">
    <source>
        <dbReference type="Proteomes" id="UP000317257"/>
    </source>
</evidence>
<comment type="caution">
    <text evidence="2">The sequence shown here is derived from an EMBL/GenBank/DDBJ whole genome shotgun (WGS) entry which is preliminary data.</text>
</comment>
<dbReference type="InterPro" id="IPR022190">
    <property type="entry name" value="DUF3716"/>
</dbReference>
<dbReference type="Pfam" id="PF12511">
    <property type="entry name" value="DUF3716"/>
    <property type="match status" value="1"/>
</dbReference>
<evidence type="ECO:0000256" key="1">
    <source>
        <dbReference type="SAM" id="MobiDB-lite"/>
    </source>
</evidence>
<organism evidence="2 3">
    <name type="scientific">Metarhizium rileyi (strain RCEF 4871)</name>
    <name type="common">Nomuraea rileyi</name>
    <dbReference type="NCBI Taxonomy" id="1649241"/>
    <lineage>
        <taxon>Eukaryota</taxon>
        <taxon>Fungi</taxon>
        <taxon>Dikarya</taxon>
        <taxon>Ascomycota</taxon>
        <taxon>Pezizomycotina</taxon>
        <taxon>Sordariomycetes</taxon>
        <taxon>Hypocreomycetidae</taxon>
        <taxon>Hypocreales</taxon>
        <taxon>Clavicipitaceae</taxon>
        <taxon>Metarhizium</taxon>
    </lineage>
</organism>
<feature type="region of interest" description="Disordered" evidence="1">
    <location>
        <begin position="89"/>
        <end position="116"/>
    </location>
</feature>
<sequence length="194" mass="21159">MTNAEDGKPAQSLVAAIVQFGGDWSISICSNCCDGHVDQARCVAAPIDENNLPWKMGACENCVQRGLQSTCSVSLEYLRQRRQAATKAFDSVDGGRESETSLPSDIGRNARHNNPARYRFPMGIERTAGSTAAHGRRVVRKGPGPAQKASSRSMLADGAVGLDVELNGSALRRYVDQPDMSPEEMERVLREWYD</sequence>
<dbReference type="EMBL" id="SBHS01000040">
    <property type="protein sequence ID" value="TWU71654.1"/>
    <property type="molecule type" value="Genomic_DNA"/>
</dbReference>
<proteinExistence type="predicted"/>
<reference evidence="3" key="1">
    <citation type="submission" date="2018-12" db="EMBL/GenBank/DDBJ databases">
        <title>The complete genome of Metarhizium rileyi, a key fungal pathogen of Lepidoptera.</title>
        <authorList>
            <person name="Binneck E."/>
            <person name="Lastra C.C.L."/>
            <person name="Sosa-Gomez D.R."/>
        </authorList>
    </citation>
    <scope>NUCLEOTIDE SEQUENCE [LARGE SCALE GENOMIC DNA]</scope>
    <source>
        <strain evidence="3">Cep018-CH2</strain>
    </source>
</reference>
<dbReference type="Proteomes" id="UP000317257">
    <property type="component" value="Unassembled WGS sequence"/>
</dbReference>
<gene>
    <name evidence="2" type="ORF">ED733_003152</name>
</gene>
<evidence type="ECO:0000313" key="2">
    <source>
        <dbReference type="EMBL" id="TWU71654.1"/>
    </source>
</evidence>
<protein>
    <submittedName>
        <fullName evidence="2">Uncharacterized protein</fullName>
    </submittedName>
</protein>
<dbReference type="AlphaFoldDB" id="A0A5C6G2E8"/>
<feature type="region of interest" description="Disordered" evidence="1">
    <location>
        <begin position="129"/>
        <end position="153"/>
    </location>
</feature>
<accession>A0A5C6G2E8</accession>